<dbReference type="Proteomes" id="UP001060170">
    <property type="component" value="Chromosome 16"/>
</dbReference>
<name>A0ACC0DSN1_9BASI</name>
<reference evidence="2" key="1">
    <citation type="journal article" date="2018" name="BMC Genomics">
        <title>Genomic insights into host adaptation between the wheat stripe rust pathogen (Puccinia striiformis f. sp. tritici) and the barley stripe rust pathogen (Puccinia striiformis f. sp. hordei).</title>
        <authorList>
            <person name="Xia C."/>
            <person name="Wang M."/>
            <person name="Yin C."/>
            <person name="Cornejo O.E."/>
            <person name="Hulbert S.H."/>
            <person name="Chen X."/>
        </authorList>
    </citation>
    <scope>NUCLEOTIDE SEQUENCE [LARGE SCALE GENOMIC DNA]</scope>
    <source>
        <strain evidence="2">93-210</strain>
    </source>
</reference>
<protein>
    <submittedName>
        <fullName evidence="1">Uncharacterized protein</fullName>
    </submittedName>
</protein>
<gene>
    <name evidence="1" type="ORF">MJO28_014929</name>
</gene>
<keyword evidence="2" id="KW-1185">Reference proteome</keyword>
<proteinExistence type="predicted"/>
<comment type="caution">
    <text evidence="1">The sequence shown here is derived from an EMBL/GenBank/DDBJ whole genome shotgun (WGS) entry which is preliminary data.</text>
</comment>
<dbReference type="EMBL" id="CM045880">
    <property type="protein sequence ID" value="KAI7938009.1"/>
    <property type="molecule type" value="Genomic_DNA"/>
</dbReference>
<reference evidence="1 2" key="3">
    <citation type="journal article" date="2022" name="Microbiol. Spectr.">
        <title>Folding features and dynamics of 3D genome architecture in plant fungal pathogens.</title>
        <authorList>
            <person name="Xia C."/>
        </authorList>
    </citation>
    <scope>NUCLEOTIDE SEQUENCE [LARGE SCALE GENOMIC DNA]</scope>
    <source>
        <strain evidence="1 2">93-210</strain>
    </source>
</reference>
<organism evidence="1 2">
    <name type="scientific">Puccinia striiformis f. sp. tritici</name>
    <dbReference type="NCBI Taxonomy" id="168172"/>
    <lineage>
        <taxon>Eukaryota</taxon>
        <taxon>Fungi</taxon>
        <taxon>Dikarya</taxon>
        <taxon>Basidiomycota</taxon>
        <taxon>Pucciniomycotina</taxon>
        <taxon>Pucciniomycetes</taxon>
        <taxon>Pucciniales</taxon>
        <taxon>Pucciniaceae</taxon>
        <taxon>Puccinia</taxon>
    </lineage>
</organism>
<accession>A0ACC0DSN1</accession>
<evidence type="ECO:0000313" key="1">
    <source>
        <dbReference type="EMBL" id="KAI7938009.1"/>
    </source>
</evidence>
<sequence>MPPPRPSSSSHHPTPRPSATVIEISDDEVTVISAPKVKSTTHTKRTSSASRLGGLDVSSWNTANRFKQNAEPNRPTESTSKSIPTLPTRRPVLASQSPQRKHFNLKTSNPSSSHKDSFDNSQPILPTCPKVKQPDSHTKELPKEHTQRVNVGDTSSFKKHPHTSRDLPHLSQNSKPNGDASRTVKQRENQDVNPARPARPIPGQKDVINKLNSFSYGPSPETNSTLKSTVGSLATNLIKTPLEKLNNDEQTSRAAAALQESIRARKLQQEATRTELKHLQSTIESRKKSAVFHHPTHARNDNPQSGSQSTGFHSSVAVKGKDTASSVHGSSHNPGVSSEVVVDAFLKEIDTCNDALKARMKRKHPESSKATWSMGVSNPDLTSSQMASTSALPPPPNPHNASSPNAGPLAAKDTSSGSIAPVPPCVFHAKPLMSLPKIIPRARPTSPDWSKIPLRERPLQGRERPDEFEDELQKTWIVTGNPDLSTSLGHSIFSDEINSKQMWENPQIPRIEVVVPDEVRDQMYEEAARGEKSTGLDQSLAPPMEFIYTDRLIYRNNERPIPPNWHCNCDGDCRNNPNCECRAFQTWMVREVAQGMNIELTEDITSFEGFAYHSTRKPRHSHAKKSDNGDVETRSVSDIFVNFGFPVFECNSLCGCGPDCINRTVGRGRREKLSIEKTISRGWGVFADHLIPAGRLVTHYSGEVITDAMSLERGQKKYDKIGRTYIFDLDPWWIETVHAQTLANDGLVVICESKLSSDTQKSLAASGSGLPNQNLNGSMNASSKSKIEKKNGKSKKQEENDVECIYSVDAFLYGNISRFINHSCSANTSIVPVYIDDSDPTRPIFAMFANKQIKGGAEITTSYSDPNSEEGKKTNKKMEQINESRPDRYMQCKCGASNCRGMMFA</sequence>
<reference evidence="2" key="2">
    <citation type="journal article" date="2018" name="Mol. Plant Microbe Interact.">
        <title>Genome sequence resources for the wheat stripe rust pathogen (Puccinia striiformis f. sp. tritici) and the barley stripe rust pathogen (Puccinia striiformis f. sp. hordei).</title>
        <authorList>
            <person name="Xia C."/>
            <person name="Wang M."/>
            <person name="Yin C."/>
            <person name="Cornejo O.E."/>
            <person name="Hulbert S.H."/>
            <person name="Chen X."/>
        </authorList>
    </citation>
    <scope>NUCLEOTIDE SEQUENCE [LARGE SCALE GENOMIC DNA]</scope>
    <source>
        <strain evidence="2">93-210</strain>
    </source>
</reference>
<evidence type="ECO:0000313" key="2">
    <source>
        <dbReference type="Proteomes" id="UP001060170"/>
    </source>
</evidence>